<feature type="domain" description="HTH luxR-type" evidence="3">
    <location>
        <begin position="879"/>
        <end position="936"/>
    </location>
</feature>
<dbReference type="SUPFAM" id="SSF46894">
    <property type="entry name" value="C-terminal effector domain of the bipartite response regulators"/>
    <property type="match status" value="1"/>
</dbReference>
<dbReference type="SMART" id="SM00421">
    <property type="entry name" value="HTH_LUXR"/>
    <property type="match status" value="1"/>
</dbReference>
<keyword evidence="2" id="KW-0472">Membrane</keyword>
<proteinExistence type="predicted"/>
<keyword evidence="2" id="KW-1133">Transmembrane helix</keyword>
<keyword evidence="5" id="KW-1185">Reference proteome</keyword>
<feature type="transmembrane region" description="Helical" evidence="2">
    <location>
        <begin position="733"/>
        <end position="754"/>
    </location>
</feature>
<dbReference type="InterPro" id="IPR013783">
    <property type="entry name" value="Ig-like_fold"/>
</dbReference>
<comment type="caution">
    <text evidence="4">The sequence shown here is derived from an EMBL/GenBank/DDBJ whole genome shotgun (WGS) entry which is preliminary data.</text>
</comment>
<dbReference type="InterPro" id="IPR036388">
    <property type="entry name" value="WH-like_DNA-bd_sf"/>
</dbReference>
<dbReference type="EMBL" id="JADFTZ010000003">
    <property type="protein sequence ID" value="MBE9576775.1"/>
    <property type="molecule type" value="Genomic_DNA"/>
</dbReference>
<dbReference type="Proteomes" id="UP000656274">
    <property type="component" value="Unassembled WGS sequence"/>
</dbReference>
<evidence type="ECO:0000256" key="2">
    <source>
        <dbReference type="SAM" id="Phobius"/>
    </source>
</evidence>
<feature type="coiled-coil region" evidence="1">
    <location>
        <begin position="765"/>
        <end position="799"/>
    </location>
</feature>
<dbReference type="Gene3D" id="2.130.10.10">
    <property type="entry name" value="YVTN repeat-like/Quinoprotein amine dehydrogenase"/>
    <property type="match status" value="1"/>
</dbReference>
<gene>
    <name evidence="4" type="ORF">IM755_08655</name>
</gene>
<evidence type="ECO:0000313" key="5">
    <source>
        <dbReference type="Proteomes" id="UP000656274"/>
    </source>
</evidence>
<organism evidence="4 5">
    <name type="scientific">Flavobacterium proteolyticum</name>
    <dbReference type="NCBI Taxonomy" id="2911683"/>
    <lineage>
        <taxon>Bacteria</taxon>
        <taxon>Pseudomonadati</taxon>
        <taxon>Bacteroidota</taxon>
        <taxon>Flavobacteriia</taxon>
        <taxon>Flavobacteriales</taxon>
        <taxon>Flavobacteriaceae</taxon>
        <taxon>Flavobacterium</taxon>
    </lineage>
</organism>
<reference evidence="4 5" key="1">
    <citation type="submission" date="2020-10" db="EMBL/GenBank/DDBJ databases">
        <title>The genome sequence of Flavobacterium aquaticum 1Y8A.</title>
        <authorList>
            <person name="Liu Y."/>
        </authorList>
    </citation>
    <scope>NUCLEOTIDE SEQUENCE [LARGE SCALE GENOMIC DNA]</scope>
    <source>
        <strain evidence="4 5">1Y8A</strain>
    </source>
</reference>
<dbReference type="Gene3D" id="2.60.40.10">
    <property type="entry name" value="Immunoglobulins"/>
    <property type="match status" value="1"/>
</dbReference>
<dbReference type="InterPro" id="IPR016032">
    <property type="entry name" value="Sig_transdc_resp-reg_C-effctor"/>
</dbReference>
<name>A0ABR9WS75_9FLAO</name>
<keyword evidence="2" id="KW-0812">Transmembrane</keyword>
<sequence length="939" mass="107742">MNSILQKALLTVLVFISSLLCIAQELPPIVKYSSSIYNAGNQNWMISQDKNQFIFFANNEGLLEFNGSNWNLYPSPNETIIRSVKVVGDKIYTGCYMEFGYWSREANNQLKYHSLSNIIKNKIVDDEQFWNILNHEQWIIFQSLNQIYIYDSKTGKFTIITPKNNVLKAFQTNNSIYFQVANEGLFEIENGKSKLISGSALILNNKIVEVFSNDEGLLFQTQSNGFFKYVNGIFTPFKTEVDSQLISSSVYSAQQLSDKGFAIGTVSNGIFIITAEGKLKYHITQNKGLSNNTALSLFEDIDKNLWLGLDNGINCINLLSPVKSFSDDTGILGTVYTSLLHNNFIYIGTNQGLFFKKFNSDDSFQFINGTKGQVWSIFEQNGTLFCGHDSGTFIINNGIANSIFSASGTWKFEVVPGRNDLLLQGNYYGISVLQKTNNQWKFKNKISGFDYSSKYFEITNSYEVYVSHEYKGVFRFQLNKEFNKADKLYTYKSPTKGKNACLKKFNGKIYYSLKDGIFQLNEKNKIFQKDSVLSSVFQNDEFTSGKMIVDKSNKLWLFSKNYIYYFTLSKLSNQLKENSIPIPASLRNSMLGYENITQLSNSIYLIGTTDGYYTININDLIFKNYSVSVTNITINKLDEKLINCSVKESGEFKYDENNIIINYTVPEYNKYINAEFQYILEGLQKDWTEWSAKTSANFKNLPPGKYVFKVRAKIANSKPENIASYSFVILKPWYATNFAILFYFVLGIILAMYIHKTYKKYYQAKEQKLIEENNLLLEIAALESEQQLMKLKNEQLSNDVNNKNKELAVSTMSLIKKNELLSLIKEDLKKTAEENTNKSIKSVITTINKNISNEDTWNVFKEAFDNADKDFLKKVKQLHPSLTPNDLRLCAYLRLNLSSKEIAPLLNISVRSVEIKRYRLRKKMDLPHEQGLVEYILAF</sequence>
<evidence type="ECO:0000313" key="4">
    <source>
        <dbReference type="EMBL" id="MBE9576775.1"/>
    </source>
</evidence>
<dbReference type="Pfam" id="PF07495">
    <property type="entry name" value="Y_Y_Y"/>
    <property type="match status" value="1"/>
</dbReference>
<accession>A0ABR9WS75</accession>
<dbReference type="Gene3D" id="1.10.10.10">
    <property type="entry name" value="Winged helix-like DNA-binding domain superfamily/Winged helix DNA-binding domain"/>
    <property type="match status" value="1"/>
</dbReference>
<evidence type="ECO:0000259" key="3">
    <source>
        <dbReference type="SMART" id="SM00421"/>
    </source>
</evidence>
<dbReference type="InterPro" id="IPR011123">
    <property type="entry name" value="Y_Y_Y"/>
</dbReference>
<dbReference type="RefSeq" id="WP_194095818.1">
    <property type="nucleotide sequence ID" value="NZ_JADFTZ010000003.1"/>
</dbReference>
<dbReference type="InterPro" id="IPR015943">
    <property type="entry name" value="WD40/YVTN_repeat-like_dom_sf"/>
</dbReference>
<protein>
    <submittedName>
        <fullName evidence="4">LuxR family transcriptional regulator</fullName>
    </submittedName>
</protein>
<evidence type="ECO:0000256" key="1">
    <source>
        <dbReference type="SAM" id="Coils"/>
    </source>
</evidence>
<keyword evidence="1" id="KW-0175">Coiled coil</keyword>
<dbReference type="InterPro" id="IPR000792">
    <property type="entry name" value="Tscrpt_reg_LuxR_C"/>
</dbReference>